<dbReference type="PANTHER" id="PTHR42760:SF5">
    <property type="entry name" value="2-DEHYDRO-3-DEOXY-D-GLUCONATE 5-DEHYDROGENASE"/>
    <property type="match status" value="1"/>
</dbReference>
<dbReference type="RefSeq" id="WP_101343768.1">
    <property type="nucleotide sequence ID" value="NZ_PJAI02000033.1"/>
</dbReference>
<dbReference type="InterPro" id="IPR036291">
    <property type="entry name" value="NAD(P)-bd_dom_sf"/>
</dbReference>
<keyword evidence="6" id="KW-1185">Reference proteome</keyword>
<evidence type="ECO:0000256" key="1">
    <source>
        <dbReference type="ARBA" id="ARBA00006484"/>
    </source>
</evidence>
<dbReference type="EMBL" id="PJAI02000033">
    <property type="protein sequence ID" value="TYK64269.1"/>
    <property type="molecule type" value="Genomic_DNA"/>
</dbReference>
<dbReference type="SMART" id="SM00822">
    <property type="entry name" value="PKS_KR"/>
    <property type="match status" value="1"/>
</dbReference>
<comment type="similarity">
    <text evidence="1 3">Belongs to the short-chain dehydrogenases/reductases (SDR) family.</text>
</comment>
<dbReference type="PRINTS" id="PR00081">
    <property type="entry name" value="GDHRDH"/>
</dbReference>
<sequence>MNDETQKLFSLSGKVALVTGASRGLGQAIAVGLAKAGATVLCCASRPGGTDATIALIKLAGGNAHGLAADLSDEAAVTKLYQDAITVAGQVDILINNGGTISRFPAHEYPMDEFRSVIDVNLNGLFQLSQLAGKDMLTRKTGKIINIASMLSYSGGMTVPAYTASKHAVAGITKALANEWAISNVQVNAIAPGYFKTDNTKALQDNPERNADIVKRIPAGQWGEPEQLAGTAIFLASSASDYVNGHVLAVDGGWLAR</sequence>
<evidence type="ECO:0000259" key="4">
    <source>
        <dbReference type="SMART" id="SM00822"/>
    </source>
</evidence>
<name>A0ABY3MSZ0_9GAMM</name>
<dbReference type="Gene3D" id="3.40.50.720">
    <property type="entry name" value="NAD(P)-binding Rossmann-like Domain"/>
    <property type="match status" value="1"/>
</dbReference>
<keyword evidence="2" id="KW-0560">Oxidoreductase</keyword>
<dbReference type="PANTHER" id="PTHR42760">
    <property type="entry name" value="SHORT-CHAIN DEHYDROGENASES/REDUCTASES FAMILY MEMBER"/>
    <property type="match status" value="1"/>
</dbReference>
<dbReference type="InterPro" id="IPR057326">
    <property type="entry name" value="KR_dom"/>
</dbReference>
<dbReference type="Proteomes" id="UP000815846">
    <property type="component" value="Unassembled WGS sequence"/>
</dbReference>
<dbReference type="PROSITE" id="PS00061">
    <property type="entry name" value="ADH_SHORT"/>
    <property type="match status" value="1"/>
</dbReference>
<dbReference type="InterPro" id="IPR020904">
    <property type="entry name" value="Sc_DH/Rdtase_CS"/>
</dbReference>
<dbReference type="Pfam" id="PF00106">
    <property type="entry name" value="adh_short"/>
    <property type="match status" value="1"/>
</dbReference>
<dbReference type="PRINTS" id="PR00080">
    <property type="entry name" value="SDRFAMILY"/>
</dbReference>
<evidence type="ECO:0000256" key="2">
    <source>
        <dbReference type="ARBA" id="ARBA00023002"/>
    </source>
</evidence>
<accession>A0ABY3MSZ0</accession>
<feature type="domain" description="Ketoreductase" evidence="4">
    <location>
        <begin position="14"/>
        <end position="183"/>
    </location>
</feature>
<organism evidence="5 6">
    <name type="scientific">Colwellia echini</name>
    <dbReference type="NCBI Taxonomy" id="1982103"/>
    <lineage>
        <taxon>Bacteria</taxon>
        <taxon>Pseudomonadati</taxon>
        <taxon>Pseudomonadota</taxon>
        <taxon>Gammaproteobacteria</taxon>
        <taxon>Alteromonadales</taxon>
        <taxon>Colwelliaceae</taxon>
        <taxon>Colwellia</taxon>
    </lineage>
</organism>
<evidence type="ECO:0000313" key="6">
    <source>
        <dbReference type="Proteomes" id="UP000815846"/>
    </source>
</evidence>
<protein>
    <submittedName>
        <fullName evidence="5">SDR family oxidoreductase</fullName>
    </submittedName>
</protein>
<reference evidence="5 6" key="1">
    <citation type="submission" date="2019-08" db="EMBL/GenBank/DDBJ databases">
        <title>Microbe sample from Colwellia echini.</title>
        <authorList>
            <person name="Christiansen L."/>
            <person name="Pathiraja D."/>
            <person name="Schultz-Johansen M."/>
            <person name="Choi I.-G."/>
            <person name="Stougaard P."/>
        </authorList>
    </citation>
    <scope>NUCLEOTIDE SEQUENCE [LARGE SCALE GENOMIC DNA]</scope>
    <source>
        <strain evidence="5 6">A3</strain>
    </source>
</reference>
<evidence type="ECO:0000313" key="5">
    <source>
        <dbReference type="EMBL" id="TYK64269.1"/>
    </source>
</evidence>
<gene>
    <name evidence="5" type="ORF">CWS31_016540</name>
</gene>
<dbReference type="InterPro" id="IPR002347">
    <property type="entry name" value="SDR_fam"/>
</dbReference>
<comment type="caution">
    <text evidence="5">The sequence shown here is derived from an EMBL/GenBank/DDBJ whole genome shotgun (WGS) entry which is preliminary data.</text>
</comment>
<proteinExistence type="inferred from homology"/>
<dbReference type="SUPFAM" id="SSF51735">
    <property type="entry name" value="NAD(P)-binding Rossmann-fold domains"/>
    <property type="match status" value="1"/>
</dbReference>
<evidence type="ECO:0000256" key="3">
    <source>
        <dbReference type="RuleBase" id="RU000363"/>
    </source>
</evidence>